<proteinExistence type="predicted"/>
<evidence type="ECO:0000313" key="3">
    <source>
        <dbReference type="EMBL" id="CAI9772636.1"/>
    </source>
</evidence>
<feature type="domain" description="KIB1-4 beta-propeller" evidence="2">
    <location>
        <begin position="5"/>
        <end position="93"/>
    </location>
</feature>
<protein>
    <recommendedName>
        <fullName evidence="2">KIB1-4 beta-propeller domain-containing protein</fullName>
    </recommendedName>
</protein>
<accession>A0AAD1ZMP2</accession>
<evidence type="ECO:0000313" key="4">
    <source>
        <dbReference type="Proteomes" id="UP000834106"/>
    </source>
</evidence>
<reference evidence="3" key="1">
    <citation type="submission" date="2023-05" db="EMBL/GenBank/DDBJ databases">
        <authorList>
            <person name="Huff M."/>
        </authorList>
    </citation>
    <scope>NUCLEOTIDE SEQUENCE</scope>
</reference>
<dbReference type="AlphaFoldDB" id="A0AAD1ZMP2"/>
<evidence type="ECO:0000259" key="2">
    <source>
        <dbReference type="Pfam" id="PF03478"/>
    </source>
</evidence>
<organism evidence="3 4">
    <name type="scientific">Fraxinus pennsylvanica</name>
    <dbReference type="NCBI Taxonomy" id="56036"/>
    <lineage>
        <taxon>Eukaryota</taxon>
        <taxon>Viridiplantae</taxon>
        <taxon>Streptophyta</taxon>
        <taxon>Embryophyta</taxon>
        <taxon>Tracheophyta</taxon>
        <taxon>Spermatophyta</taxon>
        <taxon>Magnoliopsida</taxon>
        <taxon>eudicotyledons</taxon>
        <taxon>Gunneridae</taxon>
        <taxon>Pentapetalae</taxon>
        <taxon>asterids</taxon>
        <taxon>lamiids</taxon>
        <taxon>Lamiales</taxon>
        <taxon>Oleaceae</taxon>
        <taxon>Oleeae</taxon>
        <taxon>Fraxinus</taxon>
    </lineage>
</organism>
<dbReference type="InterPro" id="IPR005174">
    <property type="entry name" value="KIB1-4_b-propeller"/>
</dbReference>
<feature type="region of interest" description="Disordered" evidence="1">
    <location>
        <begin position="89"/>
        <end position="136"/>
    </location>
</feature>
<keyword evidence="4" id="KW-1185">Reference proteome</keyword>
<evidence type="ECO:0000256" key="1">
    <source>
        <dbReference type="SAM" id="MobiDB-lite"/>
    </source>
</evidence>
<sequence length="136" mass="15048">MLTFPGNIVWTNISVHSCAYQDIIFYNGKFYVADVHGVVCGFDDANGPKATVIAPAPIETNDLYQKYLAESLGHLLLVSLVRKGLLFDDDDAEEDGEEEEDRDDNDEDKGDVDSNDNVDEVEDVKDSGNKEEGKES</sequence>
<dbReference type="EMBL" id="OU503047">
    <property type="protein sequence ID" value="CAI9772636.1"/>
    <property type="molecule type" value="Genomic_DNA"/>
</dbReference>
<feature type="compositionally biased region" description="Basic and acidic residues" evidence="1">
    <location>
        <begin position="124"/>
        <end position="136"/>
    </location>
</feature>
<feature type="compositionally biased region" description="Acidic residues" evidence="1">
    <location>
        <begin position="89"/>
        <end position="123"/>
    </location>
</feature>
<dbReference type="Proteomes" id="UP000834106">
    <property type="component" value="Chromosome 12"/>
</dbReference>
<gene>
    <name evidence="3" type="ORF">FPE_LOCUS20066</name>
</gene>
<name>A0AAD1ZMP2_9LAMI</name>
<dbReference type="Pfam" id="PF03478">
    <property type="entry name" value="Beta-prop_KIB1-4"/>
    <property type="match status" value="1"/>
</dbReference>